<feature type="transmembrane region" description="Helical" evidence="9">
    <location>
        <begin position="80"/>
        <end position="105"/>
    </location>
</feature>
<dbReference type="EMBL" id="JAAWWB010000036">
    <property type="protein sequence ID" value="KAG6739195.1"/>
    <property type="molecule type" value="Genomic_DNA"/>
</dbReference>
<evidence type="ECO:0000256" key="2">
    <source>
        <dbReference type="ARBA" id="ARBA00007715"/>
    </source>
</evidence>
<gene>
    <name evidence="10" type="ORF">POTOM_056782</name>
</gene>
<proteinExistence type="inferred from homology"/>
<comment type="subcellular location">
    <subcellularLocation>
        <location evidence="1">Endoplasmic reticulum membrane</location>
        <topology evidence="1">Multi-pass membrane protein</topology>
    </subcellularLocation>
</comment>
<sequence>MDKGKGVMGSGRRWAVDFTDNSTTPSSRDIPDPPGFNRASQDQDDSAVTKQKKDAEANWKSQKAWEVAQAPFKNLLMMGFMMWMAGNTVHLFSIGITFSALWQPIGALQGVGKVFEPYKDSKVDLLAPKLIFIALNLGGLALGIWKLNTLGLLPTHVSDWVSSLPPAKRLPQLAAGYNLQLLSQGPMICDSVCPYLDYCYALPFRSANWGRSNIQVVAFLCADALLLYHHSPSGGEKEVAMAGPDLDLFLDGGLLFMGVVTMTMYH</sequence>
<evidence type="ECO:0000256" key="1">
    <source>
        <dbReference type="ARBA" id="ARBA00004477"/>
    </source>
</evidence>
<accession>A0A8X7Y4Z5</accession>
<evidence type="ECO:0000256" key="3">
    <source>
        <dbReference type="ARBA" id="ARBA00020820"/>
    </source>
</evidence>
<evidence type="ECO:0000313" key="11">
    <source>
        <dbReference type="Proteomes" id="UP000886885"/>
    </source>
</evidence>
<keyword evidence="5" id="KW-0256">Endoplasmic reticulum</keyword>
<dbReference type="OrthoDB" id="369569at2759"/>
<organism evidence="10 11">
    <name type="scientific">Populus tomentosa</name>
    <name type="common">Chinese white poplar</name>
    <dbReference type="NCBI Taxonomy" id="118781"/>
    <lineage>
        <taxon>Eukaryota</taxon>
        <taxon>Viridiplantae</taxon>
        <taxon>Streptophyta</taxon>
        <taxon>Embryophyta</taxon>
        <taxon>Tracheophyta</taxon>
        <taxon>Spermatophyta</taxon>
        <taxon>Magnoliopsida</taxon>
        <taxon>eudicotyledons</taxon>
        <taxon>Gunneridae</taxon>
        <taxon>Pentapetalae</taxon>
        <taxon>rosids</taxon>
        <taxon>fabids</taxon>
        <taxon>Malpighiales</taxon>
        <taxon>Salicaceae</taxon>
        <taxon>Saliceae</taxon>
        <taxon>Populus</taxon>
    </lineage>
</organism>
<comment type="caution">
    <text evidence="10">The sequence shown here is derived from an EMBL/GenBank/DDBJ whole genome shotgun (WGS) entry which is preliminary data.</text>
</comment>
<protein>
    <recommendedName>
        <fullName evidence="3">ER membrane protein complex subunit 4</fullName>
    </recommendedName>
</protein>
<evidence type="ECO:0000256" key="9">
    <source>
        <dbReference type="SAM" id="Phobius"/>
    </source>
</evidence>
<evidence type="ECO:0000256" key="6">
    <source>
        <dbReference type="ARBA" id="ARBA00022989"/>
    </source>
</evidence>
<evidence type="ECO:0000256" key="4">
    <source>
        <dbReference type="ARBA" id="ARBA00022692"/>
    </source>
</evidence>
<evidence type="ECO:0000256" key="7">
    <source>
        <dbReference type="ARBA" id="ARBA00023136"/>
    </source>
</evidence>
<comment type="similarity">
    <text evidence="2">Belongs to the EMC4 family.</text>
</comment>
<dbReference type="PANTHER" id="PTHR19315">
    <property type="entry name" value="ER MEMBRANE PROTEIN COMPLEX SUBUNIT 4"/>
    <property type="match status" value="1"/>
</dbReference>
<evidence type="ECO:0000256" key="8">
    <source>
        <dbReference type="SAM" id="MobiDB-lite"/>
    </source>
</evidence>
<keyword evidence="4 9" id="KW-0812">Transmembrane</keyword>
<dbReference type="AlphaFoldDB" id="A0A8X7Y4Z5"/>
<reference evidence="10" key="1">
    <citation type="journal article" date="2020" name="bioRxiv">
        <title>Hybrid origin of Populus tomentosa Carr. identified through genome sequencing and phylogenomic analysis.</title>
        <authorList>
            <person name="An X."/>
            <person name="Gao K."/>
            <person name="Chen Z."/>
            <person name="Li J."/>
            <person name="Yang X."/>
            <person name="Yang X."/>
            <person name="Zhou J."/>
            <person name="Guo T."/>
            <person name="Zhao T."/>
            <person name="Huang S."/>
            <person name="Miao D."/>
            <person name="Khan W.U."/>
            <person name="Rao P."/>
            <person name="Ye M."/>
            <person name="Lei B."/>
            <person name="Liao W."/>
            <person name="Wang J."/>
            <person name="Ji L."/>
            <person name="Li Y."/>
            <person name="Guo B."/>
            <person name="Mustafa N.S."/>
            <person name="Li S."/>
            <person name="Yun Q."/>
            <person name="Keller S.R."/>
            <person name="Mao J."/>
            <person name="Zhang R."/>
            <person name="Strauss S.H."/>
        </authorList>
    </citation>
    <scope>NUCLEOTIDE SEQUENCE</scope>
    <source>
        <strain evidence="10">GM15</strain>
        <tissue evidence="10">Leaf</tissue>
    </source>
</reference>
<evidence type="ECO:0000256" key="5">
    <source>
        <dbReference type="ARBA" id="ARBA00022824"/>
    </source>
</evidence>
<feature type="region of interest" description="Disordered" evidence="8">
    <location>
        <begin position="1"/>
        <end position="48"/>
    </location>
</feature>
<dbReference type="GO" id="GO:0005789">
    <property type="term" value="C:endoplasmic reticulum membrane"/>
    <property type="evidence" value="ECO:0007669"/>
    <property type="project" value="UniProtKB-SubCell"/>
</dbReference>
<keyword evidence="6 9" id="KW-1133">Transmembrane helix</keyword>
<dbReference type="Proteomes" id="UP000886885">
    <property type="component" value="Chromosome 18D"/>
</dbReference>
<keyword evidence="7 9" id="KW-0472">Membrane</keyword>
<dbReference type="InterPro" id="IPR009445">
    <property type="entry name" value="TMEM85/Emc4"/>
</dbReference>
<keyword evidence="11" id="KW-1185">Reference proteome</keyword>
<dbReference type="Pfam" id="PF06417">
    <property type="entry name" value="EMC4"/>
    <property type="match status" value="1"/>
</dbReference>
<feature type="transmembrane region" description="Helical" evidence="9">
    <location>
        <begin position="125"/>
        <end position="145"/>
    </location>
</feature>
<name>A0A8X7Y4Z5_POPTO</name>
<evidence type="ECO:0000313" key="10">
    <source>
        <dbReference type="EMBL" id="KAG6739195.1"/>
    </source>
</evidence>